<dbReference type="GO" id="GO:0032007">
    <property type="term" value="P:negative regulation of TOR signaling"/>
    <property type="evidence" value="ECO:0007669"/>
    <property type="project" value="TreeGrafter"/>
</dbReference>
<dbReference type="GO" id="GO:0051726">
    <property type="term" value="P:regulation of cell cycle"/>
    <property type="evidence" value="ECO:0007669"/>
    <property type="project" value="TreeGrafter"/>
</dbReference>
<dbReference type="InterPro" id="IPR007483">
    <property type="entry name" value="Hamartin"/>
</dbReference>
<name>W6MTW2_9ASCO</name>
<gene>
    <name evidence="3" type="ORF">KUCA_T00005942001</name>
</gene>
<dbReference type="SUPFAM" id="SSF48371">
    <property type="entry name" value="ARM repeat"/>
    <property type="match status" value="1"/>
</dbReference>
<feature type="region of interest" description="Disordered" evidence="2">
    <location>
        <begin position="475"/>
        <end position="504"/>
    </location>
</feature>
<dbReference type="InterPro" id="IPR016024">
    <property type="entry name" value="ARM-type_fold"/>
</dbReference>
<reference evidence="3" key="2">
    <citation type="submission" date="2014-02" db="EMBL/GenBank/DDBJ databases">
        <title>Complete DNA sequence of /Kuraishia capsulata/ illustrates novel genomic features among budding yeasts (/Saccharomycotina/).</title>
        <authorList>
            <person name="Morales L."/>
            <person name="Noel B."/>
            <person name="Porcel B."/>
            <person name="Marcet-Houben M."/>
            <person name="Hullo M-F."/>
            <person name="Sacerdot C."/>
            <person name="Tekaia F."/>
            <person name="Leh-Louis V."/>
            <person name="Despons L."/>
            <person name="Khanna V."/>
            <person name="Aury J-M."/>
            <person name="Barbe V."/>
            <person name="Couloux A."/>
            <person name="Labadie K."/>
            <person name="Pelletier E."/>
            <person name="Souciet J-L."/>
            <person name="Boekhout T."/>
            <person name="Gabaldon T."/>
            <person name="Wincker P."/>
            <person name="Dujon B."/>
        </authorList>
    </citation>
    <scope>NUCLEOTIDE SEQUENCE</scope>
    <source>
        <strain evidence="3">CBS 1993</strain>
    </source>
</reference>
<evidence type="ECO:0000313" key="4">
    <source>
        <dbReference type="Proteomes" id="UP000019384"/>
    </source>
</evidence>
<dbReference type="HOGENOM" id="CLU_298626_0_0_1"/>
<dbReference type="PANTHER" id="PTHR15154">
    <property type="entry name" value="HAMARTIN"/>
    <property type="match status" value="1"/>
</dbReference>
<evidence type="ECO:0000313" key="3">
    <source>
        <dbReference type="EMBL" id="CDK29948.1"/>
    </source>
</evidence>
<accession>W6MTW2</accession>
<feature type="compositionally biased region" description="Polar residues" evidence="2">
    <location>
        <begin position="732"/>
        <end position="743"/>
    </location>
</feature>
<reference evidence="3" key="1">
    <citation type="submission" date="2013-12" db="EMBL/GenBank/DDBJ databases">
        <authorList>
            <person name="Genoscope - CEA"/>
        </authorList>
    </citation>
    <scope>NUCLEOTIDE SEQUENCE</scope>
    <source>
        <strain evidence="3">CBS 1993</strain>
    </source>
</reference>
<proteinExistence type="predicted"/>
<protein>
    <submittedName>
        <fullName evidence="3">Uncharacterized protein</fullName>
    </submittedName>
</protein>
<dbReference type="PANTHER" id="PTHR15154:SF2">
    <property type="entry name" value="HAMARTIN"/>
    <property type="match status" value="1"/>
</dbReference>
<evidence type="ECO:0000256" key="1">
    <source>
        <dbReference type="SAM" id="Coils"/>
    </source>
</evidence>
<feature type="region of interest" description="Disordered" evidence="2">
    <location>
        <begin position="726"/>
        <end position="750"/>
    </location>
</feature>
<feature type="coiled-coil region" evidence="1">
    <location>
        <begin position="593"/>
        <end position="637"/>
    </location>
</feature>
<evidence type="ECO:0000256" key="2">
    <source>
        <dbReference type="SAM" id="MobiDB-lite"/>
    </source>
</evidence>
<dbReference type="Proteomes" id="UP000019384">
    <property type="component" value="Unassembled WGS sequence"/>
</dbReference>
<dbReference type="GeneID" id="34523317"/>
<organism evidence="3 4">
    <name type="scientific">Kuraishia capsulata CBS 1993</name>
    <dbReference type="NCBI Taxonomy" id="1382522"/>
    <lineage>
        <taxon>Eukaryota</taxon>
        <taxon>Fungi</taxon>
        <taxon>Dikarya</taxon>
        <taxon>Ascomycota</taxon>
        <taxon>Saccharomycotina</taxon>
        <taxon>Pichiomycetes</taxon>
        <taxon>Pichiales</taxon>
        <taxon>Pichiaceae</taxon>
        <taxon>Kuraishia</taxon>
    </lineage>
</organism>
<dbReference type="EMBL" id="HG793131">
    <property type="protein sequence ID" value="CDK29948.1"/>
    <property type="molecule type" value="Genomic_DNA"/>
</dbReference>
<keyword evidence="1" id="KW-0175">Coiled coil</keyword>
<dbReference type="Pfam" id="PF04388">
    <property type="entry name" value="Hamartin"/>
    <property type="match status" value="1"/>
</dbReference>
<keyword evidence="4" id="KW-1185">Reference proteome</keyword>
<dbReference type="RefSeq" id="XP_022461929.1">
    <property type="nucleotide sequence ID" value="XM_022604174.1"/>
</dbReference>
<dbReference type="STRING" id="1382522.W6MTW2"/>
<dbReference type="Gene3D" id="1.10.287.1490">
    <property type="match status" value="1"/>
</dbReference>
<dbReference type="AlphaFoldDB" id="W6MTW2"/>
<sequence>MSKGSSRSLIRSLEQLFRDSKSVLSVPPATVTTLDEYIERHDTFTSMNNNKLSDELYHIYKEFVVDDSAKELGFLQILATLSPFIVETKELMLWIDRYYTPAVNSAGRDSKFVSACRQFLKSILVVKESSDQQLQAIRKEHAEILLKRLLDTCLILPDSGKKVTSNSDSQETEERQRFIRLNCRQLIEVFYEKDLRTHLEMMDSYVRNPQSRLAALVLLASVAKPYSENLKIIAETSLFTHILNCALLDRPVQVVSVSVSLLCLIIPHIAKCIDQYLPQLFAIYSRLVCWDLGIQFPELVYDESTPKLEKDEPNYLQPTWEPLEDGIEENDIYSPEFKKLFLVLYGLFPRTVCDFVGDAASIDGLFRFPADTVRKLSEKRPKIESTSQKLVQSFLFNQALLKYRTAEDEISDKTRYGEATAEDLAMYVMSLDPQVSGPMPIRDMKKGSFSLSRMKSREDSLVSGLAFKTPNYELKTESPSIPDDIHPFSKSSSEYYDSQPTSQNDLNGLLNTHRLLFSNSDQPSSGNEYLRRMSVQSIPENIDESLSSSTESDVKIEESGPGTQLQFYQRELLISLNEQEFLSHSNHLIIKSLKTSRDEQASLSRELQNLKALELANKSLQEKNEQLIGELQTSRNHLSSMRLQRSQENVALLKEVNELRGEVGVLQTQLGHLRAESKGFENEVSKLKLRSEPREADIVSLSNKIATLESDLQAYENAEPRVIADEHETTKGDSSSPEVTTLQEELRRSNDSFEVKTKALENHYKGLVESLQQEVVQLRSVNSDSSSKKVSEIVSSYESKIAILKAKVTSLQSALQERDDDLMHITTTQPINIPISRPIFGLGQRGDSSMRAVGSSGLGSALNIKQSVLAGGGFGNFVPGPPSASDSPHFLGVGTPTFQHTNLAWSPDQPLGSKLTR</sequence>
<dbReference type="GO" id="GO:0033596">
    <property type="term" value="C:TSC1-TSC2 complex"/>
    <property type="evidence" value="ECO:0007669"/>
    <property type="project" value="TreeGrafter"/>
</dbReference>
<feature type="compositionally biased region" description="Polar residues" evidence="2">
    <location>
        <begin position="489"/>
        <end position="504"/>
    </location>
</feature>
<dbReference type="OrthoDB" id="6022054at2759"/>